<evidence type="ECO:0000313" key="2">
    <source>
        <dbReference type="EMBL" id="KAF6831300.1"/>
    </source>
</evidence>
<evidence type="ECO:0000256" key="1">
    <source>
        <dbReference type="SAM" id="MobiDB-lite"/>
    </source>
</evidence>
<feature type="compositionally biased region" description="Low complexity" evidence="1">
    <location>
        <begin position="1"/>
        <end position="19"/>
    </location>
</feature>
<accession>A0A8H6KHS6</accession>
<sequence length="228" mass="24251">MSEAEGPGEETGNNTNGRSTTKKQHPISINITTLTKKKCHTIDDLGLRPGRRPLKASSPFPPGPTTPKPQSHRPHEPFAPVPDPSPSQFGHRPRISPASTSNHDVEFIAPYPRGNPRNHNSPDGPSATEAPRPSPPSGDRDPLQAPSPPGKVITRRAGRLRPQPRTLRSACNHHTLGRGKPPVLGLADATRPSKPAIGAGQQNLKTPLQTAAACLIPLTDALSVLLCI</sequence>
<dbReference type="Proteomes" id="UP000654918">
    <property type="component" value="Unassembled WGS sequence"/>
</dbReference>
<comment type="caution">
    <text evidence="2">The sequence shown here is derived from an EMBL/GenBank/DDBJ whole genome shotgun (WGS) entry which is preliminary data.</text>
</comment>
<evidence type="ECO:0000313" key="3">
    <source>
        <dbReference type="Proteomes" id="UP000654918"/>
    </source>
</evidence>
<dbReference type="EMBL" id="WIGO01000083">
    <property type="protein sequence ID" value="KAF6831300.1"/>
    <property type="molecule type" value="Genomic_DNA"/>
</dbReference>
<gene>
    <name evidence="2" type="ORF">CPLU01_06857</name>
</gene>
<keyword evidence="3" id="KW-1185">Reference proteome</keyword>
<protein>
    <submittedName>
        <fullName evidence="2">Uncharacterized protein</fullName>
    </submittedName>
</protein>
<organism evidence="2 3">
    <name type="scientific">Colletotrichum plurivorum</name>
    <dbReference type="NCBI Taxonomy" id="2175906"/>
    <lineage>
        <taxon>Eukaryota</taxon>
        <taxon>Fungi</taxon>
        <taxon>Dikarya</taxon>
        <taxon>Ascomycota</taxon>
        <taxon>Pezizomycotina</taxon>
        <taxon>Sordariomycetes</taxon>
        <taxon>Hypocreomycetidae</taxon>
        <taxon>Glomerellales</taxon>
        <taxon>Glomerellaceae</taxon>
        <taxon>Colletotrichum</taxon>
        <taxon>Colletotrichum orchidearum species complex</taxon>
    </lineage>
</organism>
<dbReference type="AlphaFoldDB" id="A0A8H6KHS6"/>
<reference evidence="2" key="1">
    <citation type="journal article" date="2020" name="Phytopathology">
        <title>Genome Sequence Resources of Colletotrichum truncatum, C. plurivorum, C. musicola, and C. sojae: Four Species Pathogenic to Soybean (Glycine max).</title>
        <authorList>
            <person name="Rogerio F."/>
            <person name="Boufleur T.R."/>
            <person name="Ciampi-Guillardi M."/>
            <person name="Sukno S.A."/>
            <person name="Thon M.R."/>
            <person name="Massola Junior N.S."/>
            <person name="Baroncelli R."/>
        </authorList>
    </citation>
    <scope>NUCLEOTIDE SEQUENCE</scope>
    <source>
        <strain evidence="2">LFN00145</strain>
    </source>
</reference>
<feature type="region of interest" description="Disordered" evidence="1">
    <location>
        <begin position="1"/>
        <end position="158"/>
    </location>
</feature>
<proteinExistence type="predicted"/>
<name>A0A8H6KHS6_9PEZI</name>